<dbReference type="EMBL" id="JACRSQ010000008">
    <property type="protein sequence ID" value="MBC8543376.1"/>
    <property type="molecule type" value="Genomic_DNA"/>
</dbReference>
<name>A0A926DRR0_9FIRM</name>
<dbReference type="InterPro" id="IPR052742">
    <property type="entry name" value="Mito_N-acetyltransferase"/>
</dbReference>
<dbReference type="PANTHER" id="PTHR43138:SF1">
    <property type="entry name" value="N-ACETYLTRANSFERASE ACA1"/>
    <property type="match status" value="1"/>
</dbReference>
<dbReference type="RefSeq" id="WP_177715969.1">
    <property type="nucleotide sequence ID" value="NZ_JACRSQ010000008.1"/>
</dbReference>
<dbReference type="InterPro" id="IPR016181">
    <property type="entry name" value="Acyl_CoA_acyltransferase"/>
</dbReference>
<evidence type="ECO:0000313" key="2">
    <source>
        <dbReference type="EMBL" id="MBC8543376.1"/>
    </source>
</evidence>
<dbReference type="Proteomes" id="UP000657006">
    <property type="component" value="Unassembled WGS sequence"/>
</dbReference>
<evidence type="ECO:0000313" key="3">
    <source>
        <dbReference type="Proteomes" id="UP000657006"/>
    </source>
</evidence>
<dbReference type="SUPFAM" id="SSF55729">
    <property type="entry name" value="Acyl-CoA N-acyltransferases (Nat)"/>
    <property type="match status" value="1"/>
</dbReference>
<accession>A0A926DRR0</accession>
<dbReference type="CDD" id="cd04301">
    <property type="entry name" value="NAT_SF"/>
    <property type="match status" value="1"/>
</dbReference>
<comment type="caution">
    <text evidence="2">The sequence shown here is derived from an EMBL/GenBank/DDBJ whole genome shotgun (WGS) entry which is preliminary data.</text>
</comment>
<dbReference type="Gene3D" id="3.40.630.30">
    <property type="match status" value="1"/>
</dbReference>
<evidence type="ECO:0000259" key="1">
    <source>
        <dbReference type="PROSITE" id="PS51186"/>
    </source>
</evidence>
<reference evidence="2" key="1">
    <citation type="submission" date="2020-08" db="EMBL/GenBank/DDBJ databases">
        <title>Genome public.</title>
        <authorList>
            <person name="Liu C."/>
            <person name="Sun Q."/>
        </authorList>
    </citation>
    <scope>NUCLEOTIDE SEQUENCE</scope>
    <source>
        <strain evidence="2">NSJ-32</strain>
    </source>
</reference>
<dbReference type="InterPro" id="IPR000182">
    <property type="entry name" value="GNAT_dom"/>
</dbReference>
<organism evidence="2 3">
    <name type="scientific">Bianquea renquensis</name>
    <dbReference type="NCBI Taxonomy" id="2763661"/>
    <lineage>
        <taxon>Bacteria</taxon>
        <taxon>Bacillati</taxon>
        <taxon>Bacillota</taxon>
        <taxon>Clostridia</taxon>
        <taxon>Eubacteriales</taxon>
        <taxon>Bianqueaceae</taxon>
        <taxon>Bianquea</taxon>
    </lineage>
</organism>
<protein>
    <submittedName>
        <fullName evidence="2">GNAT family N-acetyltransferase</fullName>
    </submittedName>
</protein>
<dbReference type="GO" id="GO:0016747">
    <property type="term" value="F:acyltransferase activity, transferring groups other than amino-acyl groups"/>
    <property type="evidence" value="ECO:0007669"/>
    <property type="project" value="InterPro"/>
</dbReference>
<keyword evidence="3" id="KW-1185">Reference proteome</keyword>
<feature type="domain" description="N-acetyltransferase" evidence="1">
    <location>
        <begin position="4"/>
        <end position="158"/>
    </location>
</feature>
<dbReference type="PANTHER" id="PTHR43138">
    <property type="entry name" value="ACETYLTRANSFERASE, GNAT FAMILY"/>
    <property type="match status" value="1"/>
</dbReference>
<sequence length="170" mass="19042">MESIVLKQYKEKDGAAASEIWNQVVEEGLYFPGDRVLPVEEANAYFLEQTDTITAWRGDEMVGLYILHPNNIGRCGHIANASYAVRQGERGQGIGRRLVEDSLLRAKARGFLGLQFNAVVATNTGAMALYESIGFQRLARVPKGYHAKDGGYLDTYIYLYSFCDDQMDNF</sequence>
<proteinExistence type="predicted"/>
<gene>
    <name evidence="2" type="ORF">H8730_07445</name>
</gene>
<dbReference type="PROSITE" id="PS51186">
    <property type="entry name" value="GNAT"/>
    <property type="match status" value="1"/>
</dbReference>
<dbReference type="Pfam" id="PF00583">
    <property type="entry name" value="Acetyltransf_1"/>
    <property type="match status" value="1"/>
</dbReference>
<dbReference type="AlphaFoldDB" id="A0A926DRR0"/>